<dbReference type="GO" id="GO:0003700">
    <property type="term" value="F:DNA-binding transcription factor activity"/>
    <property type="evidence" value="ECO:0007669"/>
    <property type="project" value="InterPro"/>
</dbReference>
<protein>
    <recommendedName>
        <fullName evidence="2">BZIP domain-containing protein</fullName>
    </recommendedName>
</protein>
<dbReference type="EMBL" id="KN847337">
    <property type="protein sequence ID" value="KIW40945.1"/>
    <property type="molecule type" value="Genomic_DNA"/>
</dbReference>
<feature type="domain" description="BZIP" evidence="2">
    <location>
        <begin position="124"/>
        <end position="167"/>
    </location>
</feature>
<gene>
    <name evidence="3" type="ORF">PV06_06549</name>
</gene>
<dbReference type="OrthoDB" id="4159201at2759"/>
<dbReference type="PROSITE" id="PS00036">
    <property type="entry name" value="BZIP_BASIC"/>
    <property type="match status" value="1"/>
</dbReference>
<dbReference type="RefSeq" id="XP_016261161.1">
    <property type="nucleotide sequence ID" value="XM_016407681.1"/>
</dbReference>
<dbReference type="HOGENOM" id="CLU_093218_0_0_1"/>
<feature type="coiled-coil region" evidence="1">
    <location>
        <begin position="130"/>
        <end position="169"/>
    </location>
</feature>
<evidence type="ECO:0000256" key="1">
    <source>
        <dbReference type="SAM" id="Coils"/>
    </source>
</evidence>
<evidence type="ECO:0000313" key="3">
    <source>
        <dbReference type="EMBL" id="KIW40945.1"/>
    </source>
</evidence>
<reference evidence="3 4" key="1">
    <citation type="submission" date="2015-01" db="EMBL/GenBank/DDBJ databases">
        <title>The Genome Sequence of Exophiala oligosperma CBS72588.</title>
        <authorList>
            <consortium name="The Broad Institute Genomics Platform"/>
            <person name="Cuomo C."/>
            <person name="de Hoog S."/>
            <person name="Gorbushina A."/>
            <person name="Stielow B."/>
            <person name="Teixiera M."/>
            <person name="Abouelleil A."/>
            <person name="Chapman S.B."/>
            <person name="Priest M."/>
            <person name="Young S.K."/>
            <person name="Wortman J."/>
            <person name="Nusbaum C."/>
            <person name="Birren B."/>
        </authorList>
    </citation>
    <scope>NUCLEOTIDE SEQUENCE [LARGE SCALE GENOMIC DNA]</scope>
    <source>
        <strain evidence="3 4">CBS 72588</strain>
    </source>
</reference>
<dbReference type="InterPro" id="IPR046347">
    <property type="entry name" value="bZIP_sf"/>
</dbReference>
<sequence>MSTMQTSADLTSDFYQSNLMTQYSDWSFLPSTYPDNDSNRVVDFFLDLLQDQSAQAEHIRRASSIIESDSSDVISSSHQLSDAYIMPEEMPSPAPSTTYTLHSSHSAENTPLQGVLVPGMLSEKDRRHRRREQNRKAQHAFREKRKVEARKVENELAELKSQLARLRHNAATSGWTICVKCRNFYPPGVNASMDADAEPRTPPYLESLVPGFINEKW</sequence>
<proteinExistence type="predicted"/>
<evidence type="ECO:0000313" key="4">
    <source>
        <dbReference type="Proteomes" id="UP000053342"/>
    </source>
</evidence>
<keyword evidence="4" id="KW-1185">Reference proteome</keyword>
<dbReference type="VEuPathDB" id="FungiDB:PV06_06549"/>
<keyword evidence="1" id="KW-0175">Coiled coil</keyword>
<dbReference type="SUPFAM" id="SSF57959">
    <property type="entry name" value="Leucine zipper domain"/>
    <property type="match status" value="1"/>
</dbReference>
<dbReference type="Proteomes" id="UP000053342">
    <property type="component" value="Unassembled WGS sequence"/>
</dbReference>
<dbReference type="InterPro" id="IPR004827">
    <property type="entry name" value="bZIP"/>
</dbReference>
<dbReference type="AlphaFoldDB" id="A0A0D2DET8"/>
<evidence type="ECO:0000259" key="2">
    <source>
        <dbReference type="PROSITE" id="PS50217"/>
    </source>
</evidence>
<dbReference type="Gene3D" id="1.20.5.170">
    <property type="match status" value="1"/>
</dbReference>
<dbReference type="GeneID" id="27358623"/>
<name>A0A0D2DET8_9EURO</name>
<organism evidence="3 4">
    <name type="scientific">Exophiala oligosperma</name>
    <dbReference type="NCBI Taxonomy" id="215243"/>
    <lineage>
        <taxon>Eukaryota</taxon>
        <taxon>Fungi</taxon>
        <taxon>Dikarya</taxon>
        <taxon>Ascomycota</taxon>
        <taxon>Pezizomycotina</taxon>
        <taxon>Eurotiomycetes</taxon>
        <taxon>Chaetothyriomycetidae</taxon>
        <taxon>Chaetothyriales</taxon>
        <taxon>Herpotrichiellaceae</taxon>
        <taxon>Exophiala</taxon>
    </lineage>
</organism>
<dbReference type="CDD" id="cd14686">
    <property type="entry name" value="bZIP"/>
    <property type="match status" value="1"/>
</dbReference>
<accession>A0A0D2DET8</accession>
<dbReference type="PROSITE" id="PS50217">
    <property type="entry name" value="BZIP"/>
    <property type="match status" value="1"/>
</dbReference>